<keyword evidence="2" id="KW-0808">Transferase</keyword>
<gene>
    <name evidence="2" type="ORF">GKZ89_17885</name>
</gene>
<evidence type="ECO:0000313" key="3">
    <source>
        <dbReference type="Proteomes" id="UP000434639"/>
    </source>
</evidence>
<evidence type="ECO:0000313" key="2">
    <source>
        <dbReference type="EMBL" id="MTH55270.1"/>
    </source>
</evidence>
<dbReference type="CDD" id="cd02440">
    <property type="entry name" value="AdoMet_MTases"/>
    <property type="match status" value="1"/>
</dbReference>
<organism evidence="2 3">
    <name type="scientific">Metabacillus mangrovi</name>
    <dbReference type="NCBI Taxonomy" id="1491830"/>
    <lineage>
        <taxon>Bacteria</taxon>
        <taxon>Bacillati</taxon>
        <taxon>Bacillota</taxon>
        <taxon>Bacilli</taxon>
        <taxon>Bacillales</taxon>
        <taxon>Bacillaceae</taxon>
        <taxon>Metabacillus</taxon>
    </lineage>
</organism>
<comment type="caution">
    <text evidence="2">The sequence shown here is derived from an EMBL/GenBank/DDBJ whole genome shotgun (WGS) entry which is preliminary data.</text>
</comment>
<dbReference type="InterPro" id="IPR050210">
    <property type="entry name" value="tRNA_Adenine-N(6)_MTase"/>
</dbReference>
<proteinExistence type="predicted"/>
<dbReference type="OrthoDB" id="9777257at2"/>
<dbReference type="EMBL" id="WMIB01000025">
    <property type="protein sequence ID" value="MTH55270.1"/>
    <property type="molecule type" value="Genomic_DNA"/>
</dbReference>
<dbReference type="SUPFAM" id="SSF53335">
    <property type="entry name" value="S-adenosyl-L-methionine-dependent methyltransferases"/>
    <property type="match status" value="1"/>
</dbReference>
<dbReference type="InterPro" id="IPR007848">
    <property type="entry name" value="Small_mtfrase_dom"/>
</dbReference>
<evidence type="ECO:0000259" key="1">
    <source>
        <dbReference type="Pfam" id="PF05175"/>
    </source>
</evidence>
<dbReference type="AlphaFoldDB" id="A0A7X2S8L2"/>
<dbReference type="Pfam" id="PF05175">
    <property type="entry name" value="MTS"/>
    <property type="match status" value="1"/>
</dbReference>
<reference evidence="2 3" key="1">
    <citation type="journal article" date="2017" name="Int. J. Syst. Evol. Microbiol.">
        <title>Bacillus mangrovi sp. nov., isolated from a sediment sample from a mangrove forest.</title>
        <authorList>
            <person name="Gupta V."/>
            <person name="Singh P.K."/>
            <person name="Korpole S."/>
            <person name="Tanuku N.R.S."/>
            <person name="Pinnaka A.K."/>
        </authorList>
    </citation>
    <scope>NUCLEOTIDE SEQUENCE [LARGE SCALE GENOMIC DNA]</scope>
    <source>
        <strain evidence="2 3">KCTC 33872</strain>
    </source>
</reference>
<dbReference type="PANTHER" id="PTHR47739:SF1">
    <property type="entry name" value="TRNA1(VAL) (ADENINE(37)-N6)-METHYLTRANSFERASE"/>
    <property type="match status" value="1"/>
</dbReference>
<dbReference type="GO" id="GO:0008168">
    <property type="term" value="F:methyltransferase activity"/>
    <property type="evidence" value="ECO:0007669"/>
    <property type="project" value="UniProtKB-KW"/>
</dbReference>
<protein>
    <submittedName>
        <fullName evidence="2">Methyltransferase</fullName>
    </submittedName>
</protein>
<accession>A0A7X2S8L2</accession>
<dbReference type="Gene3D" id="3.40.50.150">
    <property type="entry name" value="Vaccinia Virus protein VP39"/>
    <property type="match status" value="1"/>
</dbReference>
<sequence length="248" mass="28521">MNVDLFEDERLDYLLAENLRIIQSPSVFAFSLDAVLLSKFAYMPIQKGNVIDLCTGNAVIPLLLSSRSKAQITGVEIQERLYDMGRRSVEYNSLSDQIRMIHGDLKDMPSVLGYQKYDVVTCNPPYFKTPQKREQNENEHLAIARHEIHCTLEDAVRVSSQLVKPGGKVAFVHRPGRLLEITEYMKQYKIEPKRIQFVYPKKGRESNTLLIEGTKGGQPDLKILPPLFVYDENHEYTKEIRTILYGEE</sequence>
<dbReference type="PANTHER" id="PTHR47739">
    <property type="entry name" value="TRNA1(VAL) (ADENINE(37)-N6)-METHYLTRANSFERASE"/>
    <property type="match status" value="1"/>
</dbReference>
<dbReference type="GO" id="GO:0032259">
    <property type="term" value="P:methylation"/>
    <property type="evidence" value="ECO:0007669"/>
    <property type="project" value="UniProtKB-KW"/>
</dbReference>
<dbReference type="InterPro" id="IPR029063">
    <property type="entry name" value="SAM-dependent_MTases_sf"/>
</dbReference>
<feature type="domain" description="Methyltransferase small" evidence="1">
    <location>
        <begin position="21"/>
        <end position="135"/>
    </location>
</feature>
<dbReference type="Proteomes" id="UP000434639">
    <property type="component" value="Unassembled WGS sequence"/>
</dbReference>
<name>A0A7X2S8L2_9BACI</name>
<keyword evidence="3" id="KW-1185">Reference proteome</keyword>
<dbReference type="RefSeq" id="WP_155113765.1">
    <property type="nucleotide sequence ID" value="NZ_WMIB01000025.1"/>
</dbReference>
<keyword evidence="2" id="KW-0489">Methyltransferase</keyword>